<evidence type="ECO:0000256" key="4">
    <source>
        <dbReference type="ARBA" id="ARBA00022630"/>
    </source>
</evidence>
<feature type="compositionally biased region" description="Low complexity" evidence="9">
    <location>
        <begin position="767"/>
        <end position="781"/>
    </location>
</feature>
<gene>
    <name evidence="11" type="ORF">EST38_g673</name>
</gene>
<dbReference type="InterPro" id="IPR009100">
    <property type="entry name" value="AcylCoA_DH/oxidase_NM_dom_sf"/>
</dbReference>
<sequence length="1377" mass="152479">MVKGEDSTPSTSQPKKKRNDEESMSPDAGARPIQLQRRRVWRACESCRRKKIKCDGCEPTCSQCTASGSQCTWLQTKDRAALSRHYVQELEARLLHMESLFQQIAPTLQNMGQPINGLGPLPATPSVSAAEAVSPTTTTTTPPQPTLSVEPDSSIVDDDFSESFGQLALDEYGHMRWIGGSSTMSLIQSFKALTTSPLHRISPMEEDPQAPGPSVNKLYFPAAIFFGKVDALPGPEEVEYPERDLADRLVEAYFSRLHYLMPVLDKPSFLAKYNQLMDNTRNPSWARNETPFLSLVFAVFACAASLVQDPRLVVSGREDDGGMGMVYYERALILQYISHANIQMAHVQCFILMSSFLCSINCLPQAWILIGQAVRNGQDLGLHRSPRRLNIPNVEKETRKKVWWGVYTLDRMLALALGRPLGINDSDCDVEMPSDVDDEHLTEYFNGAQLPQPSLMAGFIYMIKLYEIGGRMLRQVYALDVCREHLEPEKKAELQRTVENLDNELTKWCNELPAVYKTQPQKDEQASIGIVLCSHYYSVVTTLHRNFLPVKRDDSVTAKSTLKAVSTARHCIKLAPSFQTLVAPSHHLAFFIQNLFSSAVIVLLFAMHTTDARGAAITLEEARGTLTALEAWEGQWPGARKCKELLIELVNTATEAIAKHQKDGSNPAPPASPPSRHERRRSVTIGGASSSLPPGRVVKPRTRRNQSRDPGTTSSRRMAAVSPYRVDTAQRPIYQSFPSPSSVRNGSSPHSSPGSVNLPSPAMTVLEQTAQQPSQQQQPAQEPSPPPNSAYSYQSPVSPNQPSPPRIYDYNNYGIQPSALTQESTQQWTNGSDYTANSQDQTLFTNPYGAYPQLDGGFGGYDPTPDLTNGLSGLSTTPPSSIFAASGLPFRGLDYIRNFNMGGYSTDQDSLWQSYDPNGSFGYDPDLTFNLGDNPTSHQDNIEDKFSPFAKETLAKLVKFLEEEVAPAQKLAHLQLPEDPEKRWKTVLPIVAELKEKAKKLGLWNLFLSKAHYPEFGVPLTNLEYAVMAELLGQSGHFASESVNCSAPDTGNMEVLARYGSPEQQKKWLLPLLNGEIRSAFAMTEKNVASSDATNIRTSIRREGDEIVINGHKWWISGAGDPRCAVHLVLGKSDPNNKDKYNQQSIVLVPANTPGVNIIRPMKVFGYDDAPEGHCEIIYDNVRVPLSNLVLGWGRGFEIIQGRLGPGRIHHCMRSIGAAQASLDLMLQRVTDPTRKTFGKYLYEHGTVVADIAKSRAEIESARLLVLSAALQIDKYKAKGALKEIGIAKFVVPTMALTVIDRAIQSFGAEGLSQDTELAERWANLRTLRFADGPDAVHIQQVGQRELKRVPLLVERTRKMKLKEKALLEKAGLKAHL</sequence>
<comment type="cofactor">
    <cofactor evidence="1">
        <name>FAD</name>
        <dbReference type="ChEBI" id="CHEBI:57692"/>
    </cofactor>
</comment>
<dbReference type="InterPro" id="IPR050741">
    <property type="entry name" value="Acyl-CoA_dehydrogenase"/>
</dbReference>
<keyword evidence="5" id="KW-0479">Metal-binding</keyword>
<keyword evidence="4" id="KW-0285">Flavoprotein</keyword>
<feature type="domain" description="Zn(2)-C6 fungal-type" evidence="10">
    <location>
        <begin position="43"/>
        <end position="73"/>
    </location>
</feature>
<keyword evidence="6" id="KW-0274">FAD</keyword>
<dbReference type="Proteomes" id="UP000290288">
    <property type="component" value="Unassembled WGS sequence"/>
</dbReference>
<dbReference type="SMART" id="SM00066">
    <property type="entry name" value="GAL4"/>
    <property type="match status" value="1"/>
</dbReference>
<dbReference type="CDD" id="cd00067">
    <property type="entry name" value="GAL4"/>
    <property type="match status" value="1"/>
</dbReference>
<dbReference type="PANTHER" id="PTHR48083:SF13">
    <property type="entry name" value="ACYL-COA DEHYDROGENASE FAMILY MEMBER 11"/>
    <property type="match status" value="1"/>
</dbReference>
<dbReference type="Gene3D" id="4.10.240.10">
    <property type="entry name" value="Zn(2)-C6 fungal-type DNA-binding domain"/>
    <property type="match status" value="1"/>
</dbReference>
<dbReference type="GO" id="GO:0003995">
    <property type="term" value="F:acyl-CoA dehydrogenase activity"/>
    <property type="evidence" value="ECO:0007669"/>
    <property type="project" value="TreeGrafter"/>
</dbReference>
<dbReference type="InterPro" id="IPR007219">
    <property type="entry name" value="XnlR_reg_dom"/>
</dbReference>
<accession>A0A4Q2DZH9</accession>
<dbReference type="SUPFAM" id="SSF57701">
    <property type="entry name" value="Zn2/Cys6 DNA-binding domain"/>
    <property type="match status" value="1"/>
</dbReference>
<dbReference type="InterPro" id="IPR037069">
    <property type="entry name" value="AcylCoA_DH/ox_N_sf"/>
</dbReference>
<keyword evidence="8" id="KW-0539">Nucleus</keyword>
<dbReference type="Pfam" id="PF00441">
    <property type="entry name" value="Acyl-CoA_dh_1"/>
    <property type="match status" value="1"/>
</dbReference>
<comment type="similarity">
    <text evidence="2">Belongs to the acyl-CoA dehydrogenase family.</text>
</comment>
<dbReference type="SUPFAM" id="SSF56645">
    <property type="entry name" value="Acyl-CoA dehydrogenase NM domain-like"/>
    <property type="match status" value="1"/>
</dbReference>
<feature type="region of interest" description="Disordered" evidence="9">
    <location>
        <begin position="121"/>
        <end position="149"/>
    </location>
</feature>
<dbReference type="InterPro" id="IPR013786">
    <property type="entry name" value="AcylCoA_DH/ox_N"/>
</dbReference>
<dbReference type="PROSITE" id="PS50048">
    <property type="entry name" value="ZN2_CY6_FUNGAL_2"/>
    <property type="match status" value="1"/>
</dbReference>
<dbReference type="GO" id="GO:0000981">
    <property type="term" value="F:DNA-binding transcription factor activity, RNA polymerase II-specific"/>
    <property type="evidence" value="ECO:0007669"/>
    <property type="project" value="InterPro"/>
</dbReference>
<feature type="region of interest" description="Disordered" evidence="9">
    <location>
        <begin position="1"/>
        <end position="34"/>
    </location>
</feature>
<evidence type="ECO:0000259" key="10">
    <source>
        <dbReference type="PROSITE" id="PS50048"/>
    </source>
</evidence>
<dbReference type="Pfam" id="PF00172">
    <property type="entry name" value="Zn_clus"/>
    <property type="match status" value="1"/>
</dbReference>
<dbReference type="InterPro" id="IPR009075">
    <property type="entry name" value="AcylCo_DH/oxidase_C"/>
</dbReference>
<dbReference type="EMBL" id="SDEE01000008">
    <property type="protein sequence ID" value="RXW25196.1"/>
    <property type="molecule type" value="Genomic_DNA"/>
</dbReference>
<dbReference type="PROSITE" id="PS00463">
    <property type="entry name" value="ZN2_CY6_FUNGAL_1"/>
    <property type="match status" value="1"/>
</dbReference>
<evidence type="ECO:0000256" key="2">
    <source>
        <dbReference type="ARBA" id="ARBA00009347"/>
    </source>
</evidence>
<dbReference type="Gene3D" id="1.20.140.10">
    <property type="entry name" value="Butyryl-CoA Dehydrogenase, subunit A, domain 3"/>
    <property type="match status" value="1"/>
</dbReference>
<feature type="region of interest" description="Disordered" evidence="9">
    <location>
        <begin position="659"/>
        <end position="849"/>
    </location>
</feature>
<feature type="compositionally biased region" description="Low complexity" evidence="9">
    <location>
        <begin position="124"/>
        <end position="149"/>
    </location>
</feature>
<evidence type="ECO:0000256" key="8">
    <source>
        <dbReference type="ARBA" id="ARBA00023242"/>
    </source>
</evidence>
<evidence type="ECO:0000256" key="6">
    <source>
        <dbReference type="ARBA" id="ARBA00022827"/>
    </source>
</evidence>
<feature type="compositionally biased region" description="Polar residues" evidence="9">
    <location>
        <begin position="813"/>
        <end position="845"/>
    </location>
</feature>
<evidence type="ECO:0000256" key="1">
    <source>
        <dbReference type="ARBA" id="ARBA00001974"/>
    </source>
</evidence>
<dbReference type="GO" id="GO:0008270">
    <property type="term" value="F:zinc ion binding"/>
    <property type="evidence" value="ECO:0007669"/>
    <property type="project" value="InterPro"/>
</dbReference>
<dbReference type="Gene3D" id="1.10.540.10">
    <property type="entry name" value="Acyl-CoA dehydrogenase/oxidase, N-terminal domain"/>
    <property type="match status" value="1"/>
</dbReference>
<name>A0A4Q2DZH9_9AGAR</name>
<dbReference type="InterPro" id="IPR046373">
    <property type="entry name" value="Acyl-CoA_Oxase/DH_mid-dom_sf"/>
</dbReference>
<dbReference type="Pfam" id="PF04082">
    <property type="entry name" value="Fungal_trans"/>
    <property type="match status" value="1"/>
</dbReference>
<proteinExistence type="inferred from homology"/>
<dbReference type="GO" id="GO:0050660">
    <property type="term" value="F:flavin adenine dinucleotide binding"/>
    <property type="evidence" value="ECO:0007669"/>
    <property type="project" value="InterPro"/>
</dbReference>
<evidence type="ECO:0000313" key="12">
    <source>
        <dbReference type="Proteomes" id="UP000290288"/>
    </source>
</evidence>
<reference evidence="11 12" key="1">
    <citation type="submission" date="2019-01" db="EMBL/GenBank/DDBJ databases">
        <title>Draft genome sequence of Psathyrella aberdarensis IHI B618.</title>
        <authorList>
            <person name="Buettner E."/>
            <person name="Kellner H."/>
        </authorList>
    </citation>
    <scope>NUCLEOTIDE SEQUENCE [LARGE SCALE GENOMIC DNA]</scope>
    <source>
        <strain evidence="11 12">IHI B618</strain>
    </source>
</reference>
<dbReference type="InterPro" id="IPR036864">
    <property type="entry name" value="Zn2-C6_fun-type_DNA-bd_sf"/>
</dbReference>
<evidence type="ECO:0000256" key="7">
    <source>
        <dbReference type="ARBA" id="ARBA00023002"/>
    </source>
</evidence>
<evidence type="ECO:0000256" key="3">
    <source>
        <dbReference type="ARBA" id="ARBA00011738"/>
    </source>
</evidence>
<keyword evidence="7" id="KW-0560">Oxidoreductase</keyword>
<dbReference type="CDD" id="cd12148">
    <property type="entry name" value="fungal_TF_MHR"/>
    <property type="match status" value="1"/>
</dbReference>
<dbReference type="PANTHER" id="PTHR48083">
    <property type="entry name" value="MEDIUM-CHAIN SPECIFIC ACYL-COA DEHYDROGENASE, MITOCHONDRIAL-RELATED"/>
    <property type="match status" value="1"/>
</dbReference>
<dbReference type="FunFam" id="2.40.110.10:FF:000002">
    <property type="entry name" value="Acyl-CoA dehydrogenase fadE12"/>
    <property type="match status" value="1"/>
</dbReference>
<evidence type="ECO:0000313" key="11">
    <source>
        <dbReference type="EMBL" id="RXW25196.1"/>
    </source>
</evidence>
<dbReference type="OrthoDB" id="434771at2759"/>
<keyword evidence="12" id="KW-1185">Reference proteome</keyword>
<feature type="compositionally biased region" description="Polar residues" evidence="9">
    <location>
        <begin position="736"/>
        <end position="758"/>
    </location>
</feature>
<protein>
    <recommendedName>
        <fullName evidence="10">Zn(2)-C6 fungal-type domain-containing protein</fullName>
    </recommendedName>
</protein>
<dbReference type="GO" id="GO:0003677">
    <property type="term" value="F:DNA binding"/>
    <property type="evidence" value="ECO:0007669"/>
    <property type="project" value="InterPro"/>
</dbReference>
<evidence type="ECO:0000256" key="5">
    <source>
        <dbReference type="ARBA" id="ARBA00022723"/>
    </source>
</evidence>
<dbReference type="Pfam" id="PF02771">
    <property type="entry name" value="Acyl-CoA_dh_N"/>
    <property type="match status" value="1"/>
</dbReference>
<dbReference type="Pfam" id="PF02770">
    <property type="entry name" value="Acyl-CoA_dh_M"/>
    <property type="match status" value="1"/>
</dbReference>
<dbReference type="GO" id="GO:0006351">
    <property type="term" value="P:DNA-templated transcription"/>
    <property type="evidence" value="ECO:0007669"/>
    <property type="project" value="InterPro"/>
</dbReference>
<dbReference type="InterPro" id="IPR036250">
    <property type="entry name" value="AcylCo_DH-like_C"/>
</dbReference>
<comment type="subunit">
    <text evidence="3">Homodimer.</text>
</comment>
<dbReference type="SMART" id="SM00906">
    <property type="entry name" value="Fungal_trans"/>
    <property type="match status" value="1"/>
</dbReference>
<evidence type="ECO:0000256" key="9">
    <source>
        <dbReference type="SAM" id="MobiDB-lite"/>
    </source>
</evidence>
<comment type="caution">
    <text evidence="11">The sequence shown here is derived from an EMBL/GenBank/DDBJ whole genome shotgun (WGS) entry which is preliminary data.</text>
</comment>
<dbReference type="InterPro" id="IPR006091">
    <property type="entry name" value="Acyl-CoA_Oxase/DH_mid-dom"/>
</dbReference>
<dbReference type="Gene3D" id="2.40.110.10">
    <property type="entry name" value="Butyryl-CoA Dehydrogenase, subunit A, domain 2"/>
    <property type="match status" value="1"/>
</dbReference>
<dbReference type="GO" id="GO:0033539">
    <property type="term" value="P:fatty acid beta-oxidation using acyl-CoA dehydrogenase"/>
    <property type="evidence" value="ECO:0007669"/>
    <property type="project" value="TreeGrafter"/>
</dbReference>
<dbReference type="InterPro" id="IPR001138">
    <property type="entry name" value="Zn2Cys6_DnaBD"/>
</dbReference>
<dbReference type="GO" id="GO:0005737">
    <property type="term" value="C:cytoplasm"/>
    <property type="evidence" value="ECO:0007669"/>
    <property type="project" value="TreeGrafter"/>
</dbReference>
<dbReference type="SUPFAM" id="SSF47203">
    <property type="entry name" value="Acyl-CoA dehydrogenase C-terminal domain-like"/>
    <property type="match status" value="1"/>
</dbReference>
<organism evidence="11 12">
    <name type="scientific">Candolleomyces aberdarensis</name>
    <dbReference type="NCBI Taxonomy" id="2316362"/>
    <lineage>
        <taxon>Eukaryota</taxon>
        <taxon>Fungi</taxon>
        <taxon>Dikarya</taxon>
        <taxon>Basidiomycota</taxon>
        <taxon>Agaricomycotina</taxon>
        <taxon>Agaricomycetes</taxon>
        <taxon>Agaricomycetidae</taxon>
        <taxon>Agaricales</taxon>
        <taxon>Agaricineae</taxon>
        <taxon>Psathyrellaceae</taxon>
        <taxon>Candolleomyces</taxon>
    </lineage>
</organism>
<dbReference type="STRING" id="2316362.A0A4Q2DZH9"/>